<keyword evidence="8 9" id="KW-1035">Host cytoplasm</keyword>
<keyword evidence="4 9" id="KW-0645">Protease</keyword>
<name>A0A3S8D7H1_9GAMA</name>
<dbReference type="HAMAP" id="MF_04008">
    <property type="entry name" value="HSV_SCAF"/>
    <property type="match status" value="1"/>
</dbReference>
<feature type="chain" id="PRO_5023421817" description="Assemblin" evidence="9">
    <location>
        <begin position="1"/>
        <end position="227"/>
    </location>
</feature>
<dbReference type="EMBL" id="MG452722">
    <property type="protein sequence ID" value="AZB49190.1"/>
    <property type="molecule type" value="Genomic_DNA"/>
</dbReference>
<evidence type="ECO:0000256" key="3">
    <source>
        <dbReference type="ARBA" id="ARBA00022612"/>
    </source>
</evidence>
<keyword evidence="3 9" id="KW-1188">Viral release from host cell</keyword>
<comment type="function">
    <text evidence="9">Capsid scaffolding protein: Acts as a scaffold protein by binding major capsid protein in the cytoplasm, inducing the nuclear localization of both proteins. Multimerizes in the nucleus such as major capsid protein forms the icosahedral T=16 capsid. Autocatalytic cleavage releases the assembly protein, and subsequently abolishes interaction with major capsid protein. Cleavages products are evicted from the capsid before or during DNA packaging.</text>
</comment>
<keyword evidence="2 9" id="KW-1048">Host nucleus</keyword>
<comment type="caution">
    <text evidence="9">Lacks conserved residue(s) required for the propagation of feature annotation.</text>
</comment>
<dbReference type="Gene3D" id="3.20.16.10">
    <property type="entry name" value="Herpesvirus/Caudovirus protease domain"/>
    <property type="match status" value="1"/>
</dbReference>
<comment type="subcellular location">
    <molecule>Assembly protein</molecule>
    <subcellularLocation>
        <location evidence="9">Host nucleus</location>
    </subcellularLocation>
</comment>
<comment type="PTM">
    <text evidence="9">Capsid scaffolding protein: Capsid scaffolding protein is cleaved by assemblin after formation of the spherical procapsid. As a result, the capsid obtains its mature, icosahedral shape. Cleavages occur at two or more sites: release (R-site) and maturation (M-site).</text>
</comment>
<evidence type="ECO:0000256" key="9">
    <source>
        <dbReference type="HAMAP-Rule" id="MF_04008"/>
    </source>
</evidence>
<comment type="similarity">
    <text evidence="9">Belongs to the herpesviridae capsid scaffolding protein family.</text>
</comment>
<dbReference type="GO" id="GO:0006508">
    <property type="term" value="P:proteolysis"/>
    <property type="evidence" value="ECO:0007669"/>
    <property type="project" value="UniProtKB-KW"/>
</dbReference>
<dbReference type="GO" id="GO:0019076">
    <property type="term" value="P:viral release from host cell"/>
    <property type="evidence" value="ECO:0007669"/>
    <property type="project" value="UniProtKB-UniRule"/>
</dbReference>
<dbReference type="KEGG" id="vg:65102745"/>
<feature type="active site" description="Charge relay system" evidence="9">
    <location>
        <position position="43"/>
    </location>
</feature>
<evidence type="ECO:0000256" key="7">
    <source>
        <dbReference type="ARBA" id="ARBA00022950"/>
    </source>
</evidence>
<comment type="function">
    <text evidence="9">Assemblin: Protease that plays an essential role in virion assembly within the nucleus. Catalyzes the cleavage of the assembly protein after formation of the spherical procapsid. By that cleavage, the capsid matures and gains its icosahedral shape. The cleavage sites seem to include -Ala-Ser-, -Ala-Ala-, as well as Ala-Thr bonds. Assemblin and cleavages products are evicted from the capsid before or during DNA packaging.</text>
</comment>
<evidence type="ECO:0000256" key="5">
    <source>
        <dbReference type="ARBA" id="ARBA00022801"/>
    </source>
</evidence>
<evidence type="ECO:0000256" key="8">
    <source>
        <dbReference type="ARBA" id="ARBA00023200"/>
    </source>
</evidence>
<dbReference type="GO" id="GO:0004252">
    <property type="term" value="F:serine-type endopeptidase activity"/>
    <property type="evidence" value="ECO:0007669"/>
    <property type="project" value="UniProtKB-UniRule"/>
</dbReference>
<keyword evidence="6 9" id="KW-0720">Serine protease</keyword>
<comment type="subcellular location">
    <molecule>Assemblin</molecule>
    <subcellularLocation>
        <location evidence="9">Host nucleus</location>
    </subcellularLocation>
</comment>
<gene>
    <name evidence="11" type="primary">ORF17</name>
</gene>
<evidence type="ECO:0000313" key="11">
    <source>
        <dbReference type="EMBL" id="AZB49190.1"/>
    </source>
</evidence>
<feature type="site" description="Cleavage; by assemblin; Release site" evidence="9">
    <location>
        <begin position="227"/>
        <end position="228"/>
    </location>
</feature>
<dbReference type="GeneID" id="65102745"/>
<dbReference type="GO" id="GO:0030430">
    <property type="term" value="C:host cell cytoplasm"/>
    <property type="evidence" value="ECO:0007669"/>
    <property type="project" value="UniProtKB-SubCell"/>
</dbReference>
<comment type="function">
    <text evidence="9">Assembly protein: Plays a major role in capsid assembly. Acts as a scaffold protein by binding major capsid protein. Multimerizes in the nucleus such as major capsid protein forms the icosahedral T=16 capsid. Cleaved by assemblin after capsid completion. The cleavages products are evicted from the capsid before or during DNA packaging.</text>
</comment>
<evidence type="ECO:0000256" key="10">
    <source>
        <dbReference type="SAM" id="MobiDB-lite"/>
    </source>
</evidence>
<comment type="catalytic activity">
    <reaction evidence="9">
        <text>Cleaves -Ala-|-Ser- and -Ala-|-Ala- bonds in the scaffold protein.</text>
        <dbReference type="EC" id="3.4.21.97"/>
    </reaction>
</comment>
<feature type="region of interest" description="Disordered" evidence="10">
    <location>
        <begin position="236"/>
        <end position="262"/>
    </location>
</feature>
<dbReference type="InterPro" id="IPR001847">
    <property type="entry name" value="Peptidase_S21"/>
</dbReference>
<keyword evidence="5 9" id="KW-0378">Hydrolase</keyword>
<protein>
    <recommendedName>
        <fullName evidence="9">Capsid scaffolding protein</fullName>
    </recommendedName>
    <alternativeName>
        <fullName evidence="9">Protease precursor</fullName>
        <shortName evidence="9">pPR</shortName>
    </alternativeName>
    <component>
        <recommendedName>
            <fullName evidence="9">Assemblin</fullName>
            <ecNumber evidence="9">3.4.21.97</ecNumber>
        </recommendedName>
        <alternativeName>
            <fullName evidence="9">Protease</fullName>
            <shortName evidence="9">Pr</shortName>
        </alternativeName>
    </component>
    <component>
        <recommendedName>
            <fullName evidence="9">Assembly protein</fullName>
            <shortName evidence="9">AP</shortName>
        </recommendedName>
        <alternativeName>
            <fullName evidence="9">Capsid assembly protein</fullName>
        </alternativeName>
    </component>
</protein>
<comment type="subunit">
    <molecule>Capsid scaffolding protein</molecule>
    <text evidence="9">Homomultimer. Interacts with major capsid protein.</text>
</comment>
<feature type="active site" description="Charge relay system" evidence="9">
    <location>
        <position position="111"/>
    </location>
</feature>
<evidence type="ECO:0000256" key="4">
    <source>
        <dbReference type="ARBA" id="ARBA00022670"/>
    </source>
</evidence>
<evidence type="ECO:0000256" key="6">
    <source>
        <dbReference type="ARBA" id="ARBA00022825"/>
    </source>
</evidence>
<dbReference type="RefSeq" id="YP_010087460.1">
    <property type="nucleotide sequence ID" value="NC_055555.1"/>
</dbReference>
<sequence>MIVVGGFLDVRACEKEDRSLVLDEDKLRVYLPFKTAIPLTVEHIEGTQIGWVCGIYSMVEGLFMVGVISSDRFLDILSAVFSASASAKLHRVDLPSEPLLEVLHTWLPGLSLSSIHPDYMYEGQEAQVFHHVSLCALGKRRGTVAVYGHDFQWVLSKFTSISEHDRAVLVNDCLALDLDSLRLPSGNIAMEPLLAKAIDASFIQNRLNLLKGDRQVANIHRMTYLKASTEPCIHSTATRSQATSSLTEQKMSSVPHNMSPPGGDDLISIPRSLFVNILQTRLDSTGPARPLDLGYGSAYVPSHGGYVPPQPCWPRQAMRYEPYRYPYGKHQRSESDSEDEFMFPGEDLCRKRRHVRYVTELRDLIREVKDLKSGQGNVSSVPPPTSNISQPPNTVYYTMPGPVPHPSQALPPYYYAAPQVPPPKPELMRTEIPEKADPIVSCSHPPPNKPPALTKEPQSCPTVDASVSLPDKTNALQKLFCQELLGDS</sequence>
<dbReference type="SUPFAM" id="SSF50789">
    <property type="entry name" value="Herpes virus serine proteinase, assemblin"/>
    <property type="match status" value="1"/>
</dbReference>
<evidence type="ECO:0000256" key="1">
    <source>
        <dbReference type="ARBA" id="ARBA00022553"/>
    </source>
</evidence>
<dbReference type="PRINTS" id="PR00236">
    <property type="entry name" value="HSVCAPSIDP40"/>
</dbReference>
<feature type="active site" description="Charge relay system" evidence="9">
    <location>
        <position position="131"/>
    </location>
</feature>
<feature type="region of interest" description="Disordered" evidence="10">
    <location>
        <begin position="436"/>
        <end position="466"/>
    </location>
</feature>
<comment type="subunit">
    <molecule>Assembly protein</molecule>
    <text evidence="9">Homomultimer. Interacts with major capsid protein.</text>
</comment>
<keyword evidence="12" id="KW-1185">Reference proteome</keyword>
<dbReference type="EC" id="3.4.21.97" evidence="9"/>
<comment type="domain">
    <text evidence="9">Region of interaction between pPR and pAP is called Amino conserved domain (ACD). The region of interaction with major capsid protein is called carboxyl conserved domain (CCD).</text>
</comment>
<dbReference type="GO" id="GO:0039708">
    <property type="term" value="P:nuclear capsid assembly"/>
    <property type="evidence" value="ECO:0007669"/>
    <property type="project" value="UniProtKB-ARBA"/>
</dbReference>
<keyword evidence="1 9" id="KW-0597">Phosphoprotein</keyword>
<feature type="chain" id="PRO_5023421818" description="Assembly protein" evidence="9">
    <location>
        <begin position="228"/>
        <end position="488"/>
    </location>
</feature>
<evidence type="ECO:0000256" key="2">
    <source>
        <dbReference type="ARBA" id="ARBA00022562"/>
    </source>
</evidence>
<dbReference type="Pfam" id="PF00716">
    <property type="entry name" value="Peptidase_S21"/>
    <property type="match status" value="1"/>
</dbReference>
<accession>A0A3S8D7H1</accession>
<feature type="compositionally biased region" description="Polar residues" evidence="10">
    <location>
        <begin position="236"/>
        <end position="256"/>
    </location>
</feature>
<dbReference type="GO" id="GO:0042802">
    <property type="term" value="F:identical protein binding"/>
    <property type="evidence" value="ECO:0007669"/>
    <property type="project" value="UniProtKB-UniRule"/>
</dbReference>
<organism evidence="11">
    <name type="scientific">Phascolarctid gammaherpesvirus 1</name>
    <dbReference type="NCBI Taxonomy" id="2249313"/>
    <lineage>
        <taxon>Viruses</taxon>
        <taxon>Duplodnaviria</taxon>
        <taxon>Heunggongvirae</taxon>
        <taxon>Peploviricota</taxon>
        <taxon>Herviviricetes</taxon>
        <taxon>Herpesvirales</taxon>
        <taxon>Orthoherpesviridae</taxon>
        <taxon>Gammaherpesvirinae</taxon>
        <taxon>Manticavirus</taxon>
        <taxon>Manticavirus phascolarctidgamma1</taxon>
    </lineage>
</organism>
<comment type="subcellular location">
    <molecule>Capsid scaffolding protein</molecule>
    <subcellularLocation>
        <location evidence="9">Host cytoplasm</location>
    </subcellularLocation>
</comment>
<dbReference type="GO" id="GO:0042025">
    <property type="term" value="C:host cell nucleus"/>
    <property type="evidence" value="ECO:0007669"/>
    <property type="project" value="UniProtKB-SubCell"/>
</dbReference>
<proteinExistence type="inferred from homology"/>
<reference evidence="11" key="1">
    <citation type="submission" date="2017-11" db="EMBL/GenBank/DDBJ databases">
        <title>The distinct marsupial branch of gammaherpesviruses includes novel host-derived genes seldom found in other viruses.</title>
        <authorList>
            <person name="Vaz P.K."/>
        </authorList>
    </citation>
    <scope>NUCLEOTIDE SEQUENCE</scope>
    <source>
        <strain evidence="11">36M/11</strain>
    </source>
</reference>
<dbReference type="InterPro" id="IPR035443">
    <property type="entry name" value="Herpes_virus_sf"/>
</dbReference>
<feature type="region of interest" description="Interaction with major capsid protein" evidence="9">
    <location>
        <begin position="468"/>
        <end position="488"/>
    </location>
</feature>
<evidence type="ECO:0000313" key="12">
    <source>
        <dbReference type="Proteomes" id="UP000677407"/>
    </source>
</evidence>
<keyword evidence="7 9" id="KW-0118">Viral capsid assembly</keyword>
<feature type="chain" id="PRO_5023421816" description="Capsid scaffolding protein" evidence="9">
    <location>
        <begin position="1"/>
        <end position="488"/>
    </location>
</feature>
<dbReference type="Proteomes" id="UP000677407">
    <property type="component" value="Segment"/>
</dbReference>
<comment type="subunit">
    <molecule>Assemblin</molecule>
    <text evidence="9">Exists in a monomer-dimer equilibrium with the dimer being the active species.</text>
</comment>